<dbReference type="RefSeq" id="WP_281399643.1">
    <property type="nucleotide sequence ID" value="NZ_JACHIW010000002.1"/>
</dbReference>
<keyword evidence="3" id="KW-1185">Reference proteome</keyword>
<dbReference type="EMBL" id="JACHIW010000002">
    <property type="protein sequence ID" value="MBB5158427.1"/>
    <property type="molecule type" value="Genomic_DNA"/>
</dbReference>
<feature type="region of interest" description="Disordered" evidence="1">
    <location>
        <begin position="19"/>
        <end position="40"/>
    </location>
</feature>
<proteinExistence type="predicted"/>
<evidence type="ECO:0000313" key="3">
    <source>
        <dbReference type="Proteomes" id="UP000584374"/>
    </source>
</evidence>
<accession>A0A840QEI0</accession>
<dbReference type="AlphaFoldDB" id="A0A840QEI0"/>
<evidence type="ECO:0000313" key="2">
    <source>
        <dbReference type="EMBL" id="MBB5158427.1"/>
    </source>
</evidence>
<organism evidence="2 3">
    <name type="scientific">Saccharopolyspora phatthalungensis</name>
    <dbReference type="NCBI Taxonomy" id="664693"/>
    <lineage>
        <taxon>Bacteria</taxon>
        <taxon>Bacillati</taxon>
        <taxon>Actinomycetota</taxon>
        <taxon>Actinomycetes</taxon>
        <taxon>Pseudonocardiales</taxon>
        <taxon>Pseudonocardiaceae</taxon>
        <taxon>Saccharopolyspora</taxon>
    </lineage>
</organism>
<gene>
    <name evidence="2" type="ORF">BJ970_006026</name>
</gene>
<sequence length="40" mass="4395">MHMFNDAETAVMADFGRSAEPYRRDRPAVADTGLVATARP</sequence>
<protein>
    <submittedName>
        <fullName evidence="2">Uncharacterized protein</fullName>
    </submittedName>
</protein>
<evidence type="ECO:0000256" key="1">
    <source>
        <dbReference type="SAM" id="MobiDB-lite"/>
    </source>
</evidence>
<name>A0A840QEI0_9PSEU</name>
<reference evidence="2 3" key="1">
    <citation type="submission" date="2020-08" db="EMBL/GenBank/DDBJ databases">
        <title>Sequencing the genomes of 1000 actinobacteria strains.</title>
        <authorList>
            <person name="Klenk H.-P."/>
        </authorList>
    </citation>
    <scope>NUCLEOTIDE SEQUENCE [LARGE SCALE GENOMIC DNA]</scope>
    <source>
        <strain evidence="2 3">DSM 45584</strain>
    </source>
</reference>
<dbReference type="Proteomes" id="UP000584374">
    <property type="component" value="Unassembled WGS sequence"/>
</dbReference>
<comment type="caution">
    <text evidence="2">The sequence shown here is derived from an EMBL/GenBank/DDBJ whole genome shotgun (WGS) entry which is preliminary data.</text>
</comment>